<gene>
    <name evidence="3" type="ORF">B7463_g9906</name>
</gene>
<dbReference type="EMBL" id="NCSJ02000262">
    <property type="protein sequence ID" value="RFU26424.1"/>
    <property type="molecule type" value="Genomic_DNA"/>
</dbReference>
<protein>
    <recommendedName>
        <fullName evidence="2">Bacteriophage T5 Orf172 DNA-binding domain-containing protein</fullName>
    </recommendedName>
</protein>
<organism evidence="3 4">
    <name type="scientific">Scytalidium lignicola</name>
    <name type="common">Hyphomycete</name>
    <dbReference type="NCBI Taxonomy" id="5539"/>
    <lineage>
        <taxon>Eukaryota</taxon>
        <taxon>Fungi</taxon>
        <taxon>Dikarya</taxon>
        <taxon>Ascomycota</taxon>
        <taxon>Pezizomycotina</taxon>
        <taxon>Leotiomycetes</taxon>
        <taxon>Leotiomycetes incertae sedis</taxon>
        <taxon>Scytalidium</taxon>
    </lineage>
</organism>
<evidence type="ECO:0000256" key="1">
    <source>
        <dbReference type="SAM" id="MobiDB-lite"/>
    </source>
</evidence>
<feature type="domain" description="Bacteriophage T5 Orf172 DNA-binding" evidence="2">
    <location>
        <begin position="312"/>
        <end position="416"/>
    </location>
</feature>
<evidence type="ECO:0000313" key="4">
    <source>
        <dbReference type="Proteomes" id="UP000258309"/>
    </source>
</evidence>
<dbReference type="OMA" id="AAAYFCW"/>
<feature type="region of interest" description="Disordered" evidence="1">
    <location>
        <begin position="104"/>
        <end position="199"/>
    </location>
</feature>
<keyword evidence="4" id="KW-1185">Reference proteome</keyword>
<evidence type="ECO:0000313" key="3">
    <source>
        <dbReference type="EMBL" id="RFU26424.1"/>
    </source>
</evidence>
<dbReference type="AlphaFoldDB" id="A0A3E2GZ36"/>
<dbReference type="InterPro" id="IPR053006">
    <property type="entry name" value="Meiosis_regulatory"/>
</dbReference>
<reference evidence="3 4" key="1">
    <citation type="submission" date="2018-05" db="EMBL/GenBank/DDBJ databases">
        <title>Draft genome sequence of Scytalidium lignicola DSM 105466, a ubiquitous saprotrophic fungus.</title>
        <authorList>
            <person name="Buettner E."/>
            <person name="Gebauer A.M."/>
            <person name="Hofrichter M."/>
            <person name="Liers C."/>
            <person name="Kellner H."/>
        </authorList>
    </citation>
    <scope>NUCLEOTIDE SEQUENCE [LARGE SCALE GENOMIC DNA]</scope>
    <source>
        <strain evidence="3 4">DSM 105466</strain>
    </source>
</reference>
<evidence type="ECO:0000259" key="2">
    <source>
        <dbReference type="SMART" id="SM00974"/>
    </source>
</evidence>
<dbReference type="InterPro" id="IPR018306">
    <property type="entry name" value="Phage_T5_Orf172_DNA-bd"/>
</dbReference>
<feature type="non-terminal residue" evidence="3">
    <location>
        <position position="431"/>
    </location>
</feature>
<feature type="non-terminal residue" evidence="3">
    <location>
        <position position="1"/>
    </location>
</feature>
<accession>A0A3E2GZ36</accession>
<dbReference type="STRING" id="5539.A0A3E2GZ36"/>
<dbReference type="Pfam" id="PF10544">
    <property type="entry name" value="T5orf172"/>
    <property type="match status" value="1"/>
</dbReference>
<sequence>MPFIPHTPESLIQRSDSKNPALTCCGVTSNGRPCRRPLGKPRLSLPGHDNSGNPSEFGYCWQHMDQAGIVNPCGVAHPGLEHTTIKERTSIDTLVDRLGLIQVDPVRSHSRKRPTTKQSTSREAGKTHRSHSHQGHHRPRPKQKSDPGMLFCCTGVPDDGKRTPPRPAVKVQRGRTSVPIPKQPPMQQTKARPAPPTAYLSPQTGNAPDRPLFSGRSSSQTTELLSLISKSATPKTAAMLLTELSKPISEQDEAGYIYMFWLTPESLSSTLPSEVASSLLEPTARPRPGQRRTSEVLQTFSTPVDKSTNSDQKKTMLLKIGRAQNVQRRLNQWTRQCGYNISLIRYYPYNPSSSGSSPGQVSTTPRKVPCVHKVERLIHIELNEKRIQSGEKCSTCGKEHREWFNVGASKDGVKEVDYIIRKWVDWGEMQV</sequence>
<dbReference type="SMART" id="SM00974">
    <property type="entry name" value="T5orf172"/>
    <property type="match status" value="1"/>
</dbReference>
<proteinExistence type="predicted"/>
<feature type="compositionally biased region" description="Basic residues" evidence="1">
    <location>
        <begin position="127"/>
        <end position="142"/>
    </location>
</feature>
<dbReference type="Proteomes" id="UP000258309">
    <property type="component" value="Unassembled WGS sequence"/>
</dbReference>
<dbReference type="PANTHER" id="PTHR28094:SF2">
    <property type="entry name" value="BACTERIOPHAGE T5 ORF172 DNA-BINDING DOMAIN-CONTAINING PROTEIN"/>
    <property type="match status" value="1"/>
</dbReference>
<dbReference type="OrthoDB" id="2417614at2759"/>
<name>A0A3E2GZ36_SCYLI</name>
<comment type="caution">
    <text evidence="3">The sequence shown here is derived from an EMBL/GenBank/DDBJ whole genome shotgun (WGS) entry which is preliminary data.</text>
</comment>
<dbReference type="PANTHER" id="PTHR28094">
    <property type="entry name" value="MEIOTICALLY UP-REGULATED GENE 113 PROTEIN"/>
    <property type="match status" value="1"/>
</dbReference>